<reference evidence="2 3" key="1">
    <citation type="journal article" date="2021" name="Nat. Plants">
        <title>The Taxus genome provides insights into paclitaxel biosynthesis.</title>
        <authorList>
            <person name="Xiong X."/>
            <person name="Gou J."/>
            <person name="Liao Q."/>
            <person name="Li Y."/>
            <person name="Zhou Q."/>
            <person name="Bi G."/>
            <person name="Li C."/>
            <person name="Du R."/>
            <person name="Wang X."/>
            <person name="Sun T."/>
            <person name="Guo L."/>
            <person name="Liang H."/>
            <person name="Lu P."/>
            <person name="Wu Y."/>
            <person name="Zhang Z."/>
            <person name="Ro D.K."/>
            <person name="Shang Y."/>
            <person name="Huang S."/>
            <person name="Yan J."/>
        </authorList>
    </citation>
    <scope>NUCLEOTIDE SEQUENCE [LARGE SCALE GENOMIC DNA]</scope>
    <source>
        <strain evidence="2">Ta-2019</strain>
    </source>
</reference>
<dbReference type="EMBL" id="JAHRHJ020000004">
    <property type="protein sequence ID" value="KAH9319330.1"/>
    <property type="molecule type" value="Genomic_DNA"/>
</dbReference>
<evidence type="ECO:0000313" key="3">
    <source>
        <dbReference type="Proteomes" id="UP000824469"/>
    </source>
</evidence>
<feature type="non-terminal residue" evidence="2">
    <location>
        <position position="64"/>
    </location>
</feature>
<comment type="caution">
    <text evidence="2">The sequence shown here is derived from an EMBL/GenBank/DDBJ whole genome shotgun (WGS) entry which is preliminary data.</text>
</comment>
<accession>A0AA38GDF4</accession>
<protein>
    <submittedName>
        <fullName evidence="2">Uncharacterized protein</fullName>
    </submittedName>
</protein>
<organism evidence="2 3">
    <name type="scientific">Taxus chinensis</name>
    <name type="common">Chinese yew</name>
    <name type="synonym">Taxus wallichiana var. chinensis</name>
    <dbReference type="NCBI Taxonomy" id="29808"/>
    <lineage>
        <taxon>Eukaryota</taxon>
        <taxon>Viridiplantae</taxon>
        <taxon>Streptophyta</taxon>
        <taxon>Embryophyta</taxon>
        <taxon>Tracheophyta</taxon>
        <taxon>Spermatophyta</taxon>
        <taxon>Pinopsida</taxon>
        <taxon>Pinidae</taxon>
        <taxon>Conifers II</taxon>
        <taxon>Cupressales</taxon>
        <taxon>Taxaceae</taxon>
        <taxon>Taxus</taxon>
    </lineage>
</organism>
<feature type="non-terminal residue" evidence="2">
    <location>
        <position position="1"/>
    </location>
</feature>
<feature type="region of interest" description="Disordered" evidence="1">
    <location>
        <begin position="1"/>
        <end position="31"/>
    </location>
</feature>
<gene>
    <name evidence="2" type="ORF">KI387_021099</name>
</gene>
<keyword evidence="3" id="KW-1185">Reference proteome</keyword>
<dbReference type="Proteomes" id="UP000824469">
    <property type="component" value="Unassembled WGS sequence"/>
</dbReference>
<sequence>IHDAIDIGVRQTRVSDNSKGKNEHQDQDHNQARYDWNEGCFEGIVVEVKDTMVDSEDEAVVVDE</sequence>
<evidence type="ECO:0000256" key="1">
    <source>
        <dbReference type="SAM" id="MobiDB-lite"/>
    </source>
</evidence>
<feature type="compositionally biased region" description="Basic and acidic residues" evidence="1">
    <location>
        <begin position="16"/>
        <end position="31"/>
    </location>
</feature>
<dbReference type="AlphaFoldDB" id="A0AA38GDF4"/>
<name>A0AA38GDF4_TAXCH</name>
<evidence type="ECO:0000313" key="2">
    <source>
        <dbReference type="EMBL" id="KAH9319330.1"/>
    </source>
</evidence>
<proteinExistence type="predicted"/>